<dbReference type="Proteomes" id="UP000289546">
    <property type="component" value="Unassembled WGS sequence"/>
</dbReference>
<evidence type="ECO:0000313" key="3">
    <source>
        <dbReference type="Proteomes" id="UP000289546"/>
    </source>
</evidence>
<keyword evidence="3" id="KW-1185">Reference proteome</keyword>
<feature type="region of interest" description="Disordered" evidence="1">
    <location>
        <begin position="76"/>
        <end position="99"/>
    </location>
</feature>
<protein>
    <submittedName>
        <fullName evidence="2">Uncharacterized protein</fullName>
    </submittedName>
</protein>
<sequence>MVHFTSTSKRHLLLYELPFIITIFDGCHRGAREFPEVRTFGEFERSEILFGFESTKAAIVIVNAPELIRRSRSSLRHGTGARGLHPFSPSAYASQSTTDEADDAAVLAKYRLEPG</sequence>
<evidence type="ECO:0000313" key="2">
    <source>
        <dbReference type="EMBL" id="RXH31431.1"/>
    </source>
</evidence>
<organism evidence="2 3">
    <name type="scientific">Bradyrhizobium nanningense</name>
    <dbReference type="NCBI Taxonomy" id="1325118"/>
    <lineage>
        <taxon>Bacteria</taxon>
        <taxon>Pseudomonadati</taxon>
        <taxon>Pseudomonadota</taxon>
        <taxon>Alphaproteobacteria</taxon>
        <taxon>Hyphomicrobiales</taxon>
        <taxon>Nitrobacteraceae</taxon>
        <taxon>Bradyrhizobium</taxon>
    </lineage>
</organism>
<evidence type="ECO:0000256" key="1">
    <source>
        <dbReference type="SAM" id="MobiDB-lite"/>
    </source>
</evidence>
<proteinExistence type="predicted"/>
<reference evidence="2 3" key="1">
    <citation type="submission" date="2015-04" db="EMBL/GenBank/DDBJ databases">
        <title>Comparative genomics of rhizobia nodulating Arachis hypogaea in China.</title>
        <authorList>
            <person name="Li Y."/>
        </authorList>
    </citation>
    <scope>NUCLEOTIDE SEQUENCE [LARGE SCALE GENOMIC DNA]</scope>
    <source>
        <strain evidence="2 3">CCBAU 51757</strain>
    </source>
</reference>
<gene>
    <name evidence="2" type="ORF">XH99_10840</name>
</gene>
<name>A0A4Q0S6R6_9BRAD</name>
<dbReference type="AlphaFoldDB" id="A0A4Q0S6R6"/>
<dbReference type="EMBL" id="LBJQ01000059">
    <property type="protein sequence ID" value="RXH31431.1"/>
    <property type="molecule type" value="Genomic_DNA"/>
</dbReference>
<comment type="caution">
    <text evidence="2">The sequence shown here is derived from an EMBL/GenBank/DDBJ whole genome shotgun (WGS) entry which is preliminary data.</text>
</comment>
<accession>A0A4Q0S6R6</accession>